<dbReference type="InterPro" id="IPR015946">
    <property type="entry name" value="KH_dom-like_a/b"/>
</dbReference>
<keyword evidence="4 8" id="KW-0689">Ribosomal protein</keyword>
<dbReference type="PANTHER" id="PTHR11760:SF19">
    <property type="entry name" value="SMALL RIBOSOMAL SUBUNIT PROTEIN US3C"/>
    <property type="match status" value="1"/>
</dbReference>
<dbReference type="NCBIfam" id="TIGR01009">
    <property type="entry name" value="rpsC_bact"/>
    <property type="match status" value="1"/>
</dbReference>
<accession>A0ABW2IGJ9</accession>
<evidence type="ECO:0000256" key="4">
    <source>
        <dbReference type="ARBA" id="ARBA00022980"/>
    </source>
</evidence>
<evidence type="ECO:0000256" key="8">
    <source>
        <dbReference type="HAMAP-Rule" id="MF_01309"/>
    </source>
</evidence>
<evidence type="ECO:0000256" key="9">
    <source>
        <dbReference type="RuleBase" id="RU003624"/>
    </source>
</evidence>
<evidence type="ECO:0000313" key="13">
    <source>
        <dbReference type="Proteomes" id="UP001596492"/>
    </source>
</evidence>
<evidence type="ECO:0000256" key="3">
    <source>
        <dbReference type="ARBA" id="ARBA00022884"/>
    </source>
</evidence>
<dbReference type="PANTHER" id="PTHR11760">
    <property type="entry name" value="30S/40S RIBOSOMAL PROTEIN S3"/>
    <property type="match status" value="1"/>
</dbReference>
<dbReference type="InterPro" id="IPR018280">
    <property type="entry name" value="Ribosomal_uS3_CS"/>
</dbReference>
<keyword evidence="3 8" id="KW-0694">RNA-binding</keyword>
<dbReference type="InterPro" id="IPR001351">
    <property type="entry name" value="Ribosomal_uS3_C"/>
</dbReference>
<organism evidence="12 13">
    <name type="scientific">Hirschia litorea</name>
    <dbReference type="NCBI Taxonomy" id="1199156"/>
    <lineage>
        <taxon>Bacteria</taxon>
        <taxon>Pseudomonadati</taxon>
        <taxon>Pseudomonadota</taxon>
        <taxon>Alphaproteobacteria</taxon>
        <taxon>Hyphomonadales</taxon>
        <taxon>Hyphomonadaceae</taxon>
        <taxon>Hirschia</taxon>
    </lineage>
</organism>
<dbReference type="CDD" id="cd02412">
    <property type="entry name" value="KH-II_30S_S3"/>
    <property type="match status" value="1"/>
</dbReference>
<dbReference type="InterPro" id="IPR005704">
    <property type="entry name" value="Ribosomal_uS3_bac-typ"/>
</dbReference>
<keyword evidence="13" id="KW-1185">Reference proteome</keyword>
<name>A0ABW2IGJ9_9PROT</name>
<reference evidence="13" key="1">
    <citation type="journal article" date="2019" name="Int. J. Syst. Evol. Microbiol.">
        <title>The Global Catalogue of Microorganisms (GCM) 10K type strain sequencing project: providing services to taxonomists for standard genome sequencing and annotation.</title>
        <authorList>
            <consortium name="The Broad Institute Genomics Platform"/>
            <consortium name="The Broad Institute Genome Sequencing Center for Infectious Disease"/>
            <person name="Wu L."/>
            <person name="Ma J."/>
        </authorList>
    </citation>
    <scope>NUCLEOTIDE SEQUENCE [LARGE SCALE GENOMIC DNA]</scope>
    <source>
        <strain evidence="13">CCUG 51308</strain>
    </source>
</reference>
<proteinExistence type="inferred from homology"/>
<dbReference type="InterPro" id="IPR009019">
    <property type="entry name" value="KH_sf_prok-type"/>
</dbReference>
<dbReference type="Gene3D" id="3.30.300.20">
    <property type="match status" value="1"/>
</dbReference>
<dbReference type="Proteomes" id="UP001596492">
    <property type="component" value="Unassembled WGS sequence"/>
</dbReference>
<keyword evidence="2 8" id="KW-0699">rRNA-binding</keyword>
<evidence type="ECO:0000256" key="1">
    <source>
        <dbReference type="ARBA" id="ARBA00010761"/>
    </source>
</evidence>
<dbReference type="Pfam" id="PF00189">
    <property type="entry name" value="Ribosomal_S3_C"/>
    <property type="match status" value="1"/>
</dbReference>
<protein>
    <recommendedName>
        <fullName evidence="7 8">Small ribosomal subunit protein uS3</fullName>
    </recommendedName>
</protein>
<feature type="region of interest" description="Disordered" evidence="10">
    <location>
        <begin position="229"/>
        <end position="253"/>
    </location>
</feature>
<dbReference type="PROSITE" id="PS50823">
    <property type="entry name" value="KH_TYPE_2"/>
    <property type="match status" value="1"/>
</dbReference>
<evidence type="ECO:0000256" key="7">
    <source>
        <dbReference type="ARBA" id="ARBA00035257"/>
    </source>
</evidence>
<sequence>MGQKVNPIGLRLGVNRTSDSRWYADSADFGRLLHEDLRLRKYIREWRPKDENSGKRVGEPLQRRAGVSKIIIERPHKKCRITIHTSRPGMIIGKKGQDIEKLRKDLSKFVSDEIFVNLVEVRKPEVDAKLVAEDVANQLERRVSFRRAMKRTIQSAMRLGAEGIRLNVAGRLGGAEIARTEWYREGRVPLHTLRADIDYGTAEALTTYGIIGIKVWIFKGEIMEHDPMARDRKAEASGDARARQSRPDNNSRG</sequence>
<dbReference type="PROSITE" id="PS00548">
    <property type="entry name" value="RIBOSOMAL_S3"/>
    <property type="match status" value="1"/>
</dbReference>
<evidence type="ECO:0000256" key="6">
    <source>
        <dbReference type="ARBA" id="ARBA00024998"/>
    </source>
</evidence>
<dbReference type="InterPro" id="IPR004044">
    <property type="entry name" value="KH_dom_type_2"/>
</dbReference>
<dbReference type="SMART" id="SM00322">
    <property type="entry name" value="KH"/>
    <property type="match status" value="1"/>
</dbReference>
<dbReference type="Gene3D" id="3.30.1140.32">
    <property type="entry name" value="Ribosomal protein S3, C-terminal domain"/>
    <property type="match status" value="1"/>
</dbReference>
<dbReference type="InterPro" id="IPR057258">
    <property type="entry name" value="Ribosomal_uS3"/>
</dbReference>
<keyword evidence="5 8" id="KW-0687">Ribonucleoprotein</keyword>
<dbReference type="SUPFAM" id="SSF54821">
    <property type="entry name" value="Ribosomal protein S3 C-terminal domain"/>
    <property type="match status" value="1"/>
</dbReference>
<comment type="function">
    <text evidence="6 8">Binds the lower part of the 30S subunit head. Binds mRNA in the 70S ribosome, positioning it for translation.</text>
</comment>
<evidence type="ECO:0000256" key="5">
    <source>
        <dbReference type="ARBA" id="ARBA00023274"/>
    </source>
</evidence>
<evidence type="ECO:0000256" key="10">
    <source>
        <dbReference type="SAM" id="MobiDB-lite"/>
    </source>
</evidence>
<dbReference type="RefSeq" id="WP_382164652.1">
    <property type="nucleotide sequence ID" value="NZ_JBHTBR010000002.1"/>
</dbReference>
<dbReference type="InterPro" id="IPR004087">
    <property type="entry name" value="KH_dom"/>
</dbReference>
<evidence type="ECO:0000256" key="2">
    <source>
        <dbReference type="ARBA" id="ARBA00022730"/>
    </source>
</evidence>
<comment type="caution">
    <text evidence="12">The sequence shown here is derived from an EMBL/GenBank/DDBJ whole genome shotgun (WGS) entry which is preliminary data.</text>
</comment>
<dbReference type="SUPFAM" id="SSF54814">
    <property type="entry name" value="Prokaryotic type KH domain (KH-domain type II)"/>
    <property type="match status" value="1"/>
</dbReference>
<evidence type="ECO:0000259" key="11">
    <source>
        <dbReference type="PROSITE" id="PS50823"/>
    </source>
</evidence>
<comment type="similarity">
    <text evidence="1 8 9">Belongs to the universal ribosomal protein uS3 family.</text>
</comment>
<evidence type="ECO:0000313" key="12">
    <source>
        <dbReference type="EMBL" id="MFC7290068.1"/>
    </source>
</evidence>
<dbReference type="HAMAP" id="MF_01309_B">
    <property type="entry name" value="Ribosomal_uS3_B"/>
    <property type="match status" value="1"/>
</dbReference>
<dbReference type="InterPro" id="IPR036419">
    <property type="entry name" value="Ribosomal_S3_C_sf"/>
</dbReference>
<comment type="subunit">
    <text evidence="8">Part of the 30S ribosomal subunit. Forms a tight complex with proteins S10 and S14.</text>
</comment>
<dbReference type="GO" id="GO:0005840">
    <property type="term" value="C:ribosome"/>
    <property type="evidence" value="ECO:0007669"/>
    <property type="project" value="UniProtKB-KW"/>
</dbReference>
<dbReference type="EMBL" id="JBHTBR010000002">
    <property type="protein sequence ID" value="MFC7290068.1"/>
    <property type="molecule type" value="Genomic_DNA"/>
</dbReference>
<dbReference type="Pfam" id="PF07650">
    <property type="entry name" value="KH_2"/>
    <property type="match status" value="1"/>
</dbReference>
<feature type="domain" description="KH type-2" evidence="11">
    <location>
        <begin position="65"/>
        <end position="122"/>
    </location>
</feature>
<gene>
    <name evidence="8 12" type="primary">rpsC</name>
    <name evidence="12" type="ORF">ACFQS8_00430</name>
</gene>